<dbReference type="Proteomes" id="UP000184192">
    <property type="component" value="Unassembled WGS sequence"/>
</dbReference>
<evidence type="ECO:0000313" key="2">
    <source>
        <dbReference type="Proteomes" id="UP000184192"/>
    </source>
</evidence>
<proteinExistence type="predicted"/>
<dbReference type="EMBL" id="FQZN01000001">
    <property type="protein sequence ID" value="SHI32556.1"/>
    <property type="molecule type" value="Genomic_DNA"/>
</dbReference>
<protein>
    <submittedName>
        <fullName evidence="1">Uncharacterized protein</fullName>
    </submittedName>
</protein>
<accession>A0A1M6A807</accession>
<gene>
    <name evidence="1" type="ORF">SAMN05444350_101102</name>
</gene>
<organism evidence="1 2">
    <name type="scientific">Bacteroides stercorirosoris</name>
    <dbReference type="NCBI Taxonomy" id="871324"/>
    <lineage>
        <taxon>Bacteria</taxon>
        <taxon>Pseudomonadati</taxon>
        <taxon>Bacteroidota</taxon>
        <taxon>Bacteroidia</taxon>
        <taxon>Bacteroidales</taxon>
        <taxon>Bacteroidaceae</taxon>
        <taxon>Bacteroides</taxon>
    </lineage>
</organism>
<evidence type="ECO:0000313" key="1">
    <source>
        <dbReference type="EMBL" id="SHI32556.1"/>
    </source>
</evidence>
<sequence>MNSIEEFIPAIFVIKVFGLEGMFDSNLSGYE</sequence>
<reference evidence="2" key="1">
    <citation type="submission" date="2016-11" db="EMBL/GenBank/DDBJ databases">
        <authorList>
            <person name="Varghese N."/>
            <person name="Submissions S."/>
        </authorList>
    </citation>
    <scope>NUCLEOTIDE SEQUENCE [LARGE SCALE GENOMIC DNA]</scope>
    <source>
        <strain evidence="2">DSM 26884</strain>
    </source>
</reference>
<keyword evidence="2" id="KW-1185">Reference proteome</keyword>
<name>A0A1M6A807_9BACE</name>
<dbReference type="AlphaFoldDB" id="A0A1M6A807"/>